<organism evidence="2 3">
    <name type="scientific">Pedobacter cryoconitis</name>
    <dbReference type="NCBI Taxonomy" id="188932"/>
    <lineage>
        <taxon>Bacteria</taxon>
        <taxon>Pseudomonadati</taxon>
        <taxon>Bacteroidota</taxon>
        <taxon>Sphingobacteriia</taxon>
        <taxon>Sphingobacteriales</taxon>
        <taxon>Sphingobacteriaceae</taxon>
        <taxon>Pedobacter</taxon>
    </lineage>
</organism>
<dbReference type="Proteomes" id="UP000249754">
    <property type="component" value="Unassembled WGS sequence"/>
</dbReference>
<protein>
    <submittedName>
        <fullName evidence="2">Antimicrobial peptide system SdpA family protein</fullName>
    </submittedName>
</protein>
<keyword evidence="1" id="KW-0472">Membrane</keyword>
<name>A0A327RTR3_9SPHI</name>
<accession>A0A327RTR3</accession>
<comment type="caution">
    <text evidence="2">The sequence shown here is derived from an EMBL/GenBank/DDBJ whole genome shotgun (WGS) entry which is preliminary data.</text>
</comment>
<dbReference type="RefSeq" id="WP_111636545.1">
    <property type="nucleotide sequence ID" value="NZ_QLLR01000064.1"/>
</dbReference>
<evidence type="ECO:0000313" key="2">
    <source>
        <dbReference type="EMBL" id="RAJ19751.1"/>
    </source>
</evidence>
<evidence type="ECO:0000313" key="3">
    <source>
        <dbReference type="Proteomes" id="UP000249754"/>
    </source>
</evidence>
<dbReference type="EMBL" id="QLLR01000064">
    <property type="protein sequence ID" value="RAJ19751.1"/>
    <property type="molecule type" value="Genomic_DNA"/>
</dbReference>
<dbReference type="InterPro" id="IPR023902">
    <property type="entry name" value="Sporulation_SdpA"/>
</dbReference>
<gene>
    <name evidence="2" type="ORF">LY11_05293</name>
</gene>
<sequence length="172" mass="19960">MNNNSKEVRITNTIRSVFGILILLGGLAIYSIMGSSMQSPFYISKWIKLNVSYFLPQGWAFFSKDAREEKIFAFKRRKDGSLERLSPSAASYRYLFGLNRIVRRLPMEYQFLLSQTDSASWIPSNYNIVEIGENSRTKKIVFKKNIFYKGICCGEIILIKARITPWAWSCER</sequence>
<dbReference type="AlphaFoldDB" id="A0A327RTR3"/>
<feature type="transmembrane region" description="Helical" evidence="1">
    <location>
        <begin position="12"/>
        <end position="33"/>
    </location>
</feature>
<dbReference type="NCBIfam" id="TIGR04034">
    <property type="entry name" value="export_SdpA"/>
    <property type="match status" value="1"/>
</dbReference>
<proteinExistence type="predicted"/>
<dbReference type="Pfam" id="PF17418">
    <property type="entry name" value="SdpA"/>
    <property type="match status" value="1"/>
</dbReference>
<dbReference type="OrthoDB" id="799068at2"/>
<keyword evidence="1" id="KW-1133">Transmembrane helix</keyword>
<reference evidence="2 3" key="1">
    <citation type="submission" date="2018-06" db="EMBL/GenBank/DDBJ databases">
        <title>Genomic Encyclopedia of Archaeal and Bacterial Type Strains, Phase II (KMG-II): from individual species to whole genera.</title>
        <authorList>
            <person name="Goeker M."/>
        </authorList>
    </citation>
    <scope>NUCLEOTIDE SEQUENCE [LARGE SCALE GENOMIC DNA]</scope>
    <source>
        <strain evidence="2 3">DSM 14825</strain>
    </source>
</reference>
<evidence type="ECO:0000256" key="1">
    <source>
        <dbReference type="SAM" id="Phobius"/>
    </source>
</evidence>
<keyword evidence="1" id="KW-0812">Transmembrane</keyword>